<dbReference type="Gene3D" id="3.30.70.930">
    <property type="match status" value="1"/>
</dbReference>
<accession>A0A0R2KWQ1</accession>
<gene>
    <name evidence="4" type="ORF">FEZ51_00685</name>
    <name evidence="3" type="ORF">IV81_GL001776</name>
</gene>
<dbReference type="SUPFAM" id="SSF89957">
    <property type="entry name" value="MTH1187/YkoF-like"/>
    <property type="match status" value="1"/>
</dbReference>
<evidence type="ECO:0000256" key="1">
    <source>
        <dbReference type="ARBA" id="ARBA00010272"/>
    </source>
</evidence>
<dbReference type="Proteomes" id="UP000051859">
    <property type="component" value="Unassembled WGS sequence"/>
</dbReference>
<dbReference type="STRING" id="331679.IV81_GL001776"/>
<dbReference type="RefSeq" id="WP_057802781.1">
    <property type="nucleotide sequence ID" value="NZ_JQBX01000009.1"/>
</dbReference>
<dbReference type="Pfam" id="PF01910">
    <property type="entry name" value="Thiamine_BP"/>
    <property type="match status" value="1"/>
</dbReference>
<comment type="caution">
    <text evidence="3">The sequence shown here is derived from an EMBL/GenBank/DDBJ whole genome shotgun (WGS) entry which is preliminary data.</text>
</comment>
<dbReference type="PATRIC" id="fig|331679.3.peg.1812"/>
<evidence type="ECO:0000259" key="2">
    <source>
        <dbReference type="Pfam" id="PF01910"/>
    </source>
</evidence>
<dbReference type="GO" id="GO:0005829">
    <property type="term" value="C:cytosol"/>
    <property type="evidence" value="ECO:0007669"/>
    <property type="project" value="TreeGrafter"/>
</dbReference>
<dbReference type="InterPro" id="IPR002767">
    <property type="entry name" value="Thiamine_BP"/>
</dbReference>
<dbReference type="InterPro" id="IPR029756">
    <property type="entry name" value="MTH1187/YkoF-like"/>
</dbReference>
<feature type="domain" description="Thiamine-binding protein" evidence="2">
    <location>
        <begin position="5"/>
        <end position="97"/>
    </location>
</feature>
<dbReference type="EMBL" id="VBTH01000001">
    <property type="protein sequence ID" value="TLQ05729.1"/>
    <property type="molecule type" value="Genomic_DNA"/>
</dbReference>
<dbReference type="OrthoDB" id="5886358at2"/>
<protein>
    <submittedName>
        <fullName evidence="4">Thiamine-binding protein</fullName>
    </submittedName>
</protein>
<dbReference type="InterPro" id="IPR051614">
    <property type="entry name" value="UPF0045_domain"/>
</dbReference>
<evidence type="ECO:0000313" key="5">
    <source>
        <dbReference type="Proteomes" id="UP000051859"/>
    </source>
</evidence>
<evidence type="ECO:0000313" key="3">
    <source>
        <dbReference type="EMBL" id="KRN93918.1"/>
    </source>
</evidence>
<comment type="similarity">
    <text evidence="1">Belongs to the UPF0045 family.</text>
</comment>
<sequence>MDTSVAIQVLPMMEDEEKLVAAVDKAIEYIQSTGVDYQVGAFETTIEGNYDQLMDIVKNITKITADAGAPQVMSYVKINYKPEGQVLGIHEKTDKYQH</sequence>
<proteinExistence type="inferred from homology"/>
<dbReference type="Proteomes" id="UP000305541">
    <property type="component" value="Unassembled WGS sequence"/>
</dbReference>
<reference evidence="4 6" key="2">
    <citation type="submission" date="2019-05" db="EMBL/GenBank/DDBJ databases">
        <title>The metagenome of a microbial culture collection derived from dairy environment covers the genomic content of the human microbiome.</title>
        <authorList>
            <person name="Roder T."/>
            <person name="Wuthrich D."/>
            <person name="Sattari Z."/>
            <person name="Von Ah U."/>
            <person name="Bar C."/>
            <person name="Ronchi F."/>
            <person name="Macpherson A.J."/>
            <person name="Ganal-Vonarburg S.C."/>
            <person name="Bruggmann R."/>
            <person name="Vergeres G."/>
        </authorList>
    </citation>
    <scope>NUCLEOTIDE SEQUENCE [LARGE SCALE GENOMIC DNA]</scope>
    <source>
        <strain evidence="4 6">FAM 18815</strain>
    </source>
</reference>
<dbReference type="PANTHER" id="PTHR33777">
    <property type="entry name" value="UPF0045 PROTEIN ECM15"/>
    <property type="match status" value="1"/>
</dbReference>
<organism evidence="3 5">
    <name type="scientific">Pediococcus stilesii</name>
    <dbReference type="NCBI Taxonomy" id="331679"/>
    <lineage>
        <taxon>Bacteria</taxon>
        <taxon>Bacillati</taxon>
        <taxon>Bacillota</taxon>
        <taxon>Bacilli</taxon>
        <taxon>Lactobacillales</taxon>
        <taxon>Lactobacillaceae</taxon>
        <taxon>Pediococcus</taxon>
    </lineage>
</organism>
<dbReference type="EMBL" id="JQBX01000009">
    <property type="protein sequence ID" value="KRN93918.1"/>
    <property type="molecule type" value="Genomic_DNA"/>
</dbReference>
<evidence type="ECO:0000313" key="4">
    <source>
        <dbReference type="EMBL" id="TLQ05729.1"/>
    </source>
</evidence>
<reference evidence="3 5" key="1">
    <citation type="journal article" date="2015" name="Genome Announc.">
        <title>Expanding the biotechnology potential of lactobacilli through comparative genomics of 213 strains and associated genera.</title>
        <authorList>
            <person name="Sun Z."/>
            <person name="Harris H.M."/>
            <person name="McCann A."/>
            <person name="Guo C."/>
            <person name="Argimon S."/>
            <person name="Zhang W."/>
            <person name="Yang X."/>
            <person name="Jeffery I.B."/>
            <person name="Cooney J.C."/>
            <person name="Kagawa T.F."/>
            <person name="Liu W."/>
            <person name="Song Y."/>
            <person name="Salvetti E."/>
            <person name="Wrobel A."/>
            <person name="Rasinkangas P."/>
            <person name="Parkhill J."/>
            <person name="Rea M.C."/>
            <person name="O'Sullivan O."/>
            <person name="Ritari J."/>
            <person name="Douillard F.P."/>
            <person name="Paul Ross R."/>
            <person name="Yang R."/>
            <person name="Briner A.E."/>
            <person name="Felis G.E."/>
            <person name="de Vos W.M."/>
            <person name="Barrangou R."/>
            <person name="Klaenhammer T.R."/>
            <person name="Caufield P.W."/>
            <person name="Cui Y."/>
            <person name="Zhang H."/>
            <person name="O'Toole P.W."/>
        </authorList>
    </citation>
    <scope>NUCLEOTIDE SEQUENCE [LARGE SCALE GENOMIC DNA]</scope>
    <source>
        <strain evidence="3 5">DSM 18001</strain>
    </source>
</reference>
<evidence type="ECO:0000313" key="6">
    <source>
        <dbReference type="Proteomes" id="UP000305541"/>
    </source>
</evidence>
<dbReference type="PANTHER" id="PTHR33777:SF1">
    <property type="entry name" value="UPF0045 PROTEIN ECM15"/>
    <property type="match status" value="1"/>
</dbReference>
<keyword evidence="5" id="KW-1185">Reference proteome</keyword>
<name>A0A0R2KWQ1_9LACO</name>
<dbReference type="AlphaFoldDB" id="A0A0R2KWQ1"/>